<evidence type="ECO:0000313" key="4">
    <source>
        <dbReference type="Proteomes" id="UP001152747"/>
    </source>
</evidence>
<keyword evidence="2" id="KW-1133">Transmembrane helix</keyword>
<comment type="caution">
    <text evidence="3">The sequence shown here is derived from an EMBL/GenBank/DDBJ whole genome shotgun (WGS) entry which is preliminary data.</text>
</comment>
<feature type="compositionally biased region" description="Polar residues" evidence="1">
    <location>
        <begin position="281"/>
        <end position="290"/>
    </location>
</feature>
<feature type="region of interest" description="Disordered" evidence="1">
    <location>
        <begin position="254"/>
        <end position="291"/>
    </location>
</feature>
<dbReference type="EMBL" id="CANHGI010000006">
    <property type="protein sequence ID" value="CAI5456142.1"/>
    <property type="molecule type" value="Genomic_DNA"/>
</dbReference>
<dbReference type="Proteomes" id="UP001152747">
    <property type="component" value="Unassembled WGS sequence"/>
</dbReference>
<dbReference type="OrthoDB" id="5849124at2759"/>
<evidence type="ECO:0000256" key="2">
    <source>
        <dbReference type="SAM" id="Phobius"/>
    </source>
</evidence>
<keyword evidence="4" id="KW-1185">Reference proteome</keyword>
<evidence type="ECO:0000256" key="1">
    <source>
        <dbReference type="SAM" id="MobiDB-lite"/>
    </source>
</evidence>
<keyword evidence="2" id="KW-0812">Transmembrane</keyword>
<sequence length="318" mass="35016">MRVRWTIFLLIATMSAFGVSLTIFLTEDKMILALISVVAVILTVMATVLVTCFFIEIKETENLQIQQRQCELAMRRNYECGLFATSRLHISSVGAQSSSTLPPMVMLPTVAGNMVDEFPIMIRAPPSYEESADLENTRVQSYSNAPPAYADSTNTNIASFSPPPFYRPALPEVQTATLYLSSESTSSLDSSMEERSVNDQSVTRVLSPLPRRMLARIPVHREPRNGSKPRRKRAATTITITPAEVRVSSVIPRIENGLSSSPSTSSSSSTTSETVMDETRSPTSSTSSIERPSLAQMFIDCSKAEPTLFTINRDESII</sequence>
<organism evidence="3 4">
    <name type="scientific">Caenorhabditis angaria</name>
    <dbReference type="NCBI Taxonomy" id="860376"/>
    <lineage>
        <taxon>Eukaryota</taxon>
        <taxon>Metazoa</taxon>
        <taxon>Ecdysozoa</taxon>
        <taxon>Nematoda</taxon>
        <taxon>Chromadorea</taxon>
        <taxon>Rhabditida</taxon>
        <taxon>Rhabditina</taxon>
        <taxon>Rhabditomorpha</taxon>
        <taxon>Rhabditoidea</taxon>
        <taxon>Rhabditidae</taxon>
        <taxon>Peloderinae</taxon>
        <taxon>Caenorhabditis</taxon>
    </lineage>
</organism>
<feature type="transmembrane region" description="Helical" evidence="2">
    <location>
        <begin position="31"/>
        <end position="55"/>
    </location>
</feature>
<feature type="transmembrane region" description="Helical" evidence="2">
    <location>
        <begin position="7"/>
        <end position="25"/>
    </location>
</feature>
<feature type="region of interest" description="Disordered" evidence="1">
    <location>
        <begin position="184"/>
        <end position="237"/>
    </location>
</feature>
<feature type="compositionally biased region" description="Low complexity" evidence="1">
    <location>
        <begin position="259"/>
        <end position="272"/>
    </location>
</feature>
<keyword evidence="2" id="KW-0472">Membrane</keyword>
<name>A0A9P1J3R2_9PELO</name>
<dbReference type="AlphaFoldDB" id="A0A9P1J3R2"/>
<protein>
    <submittedName>
        <fullName evidence="3">Uncharacterized protein</fullName>
    </submittedName>
</protein>
<gene>
    <name evidence="3" type="ORF">CAMP_LOCUS18779</name>
</gene>
<evidence type="ECO:0000313" key="3">
    <source>
        <dbReference type="EMBL" id="CAI5456142.1"/>
    </source>
</evidence>
<proteinExistence type="predicted"/>
<reference evidence="3" key="1">
    <citation type="submission" date="2022-11" db="EMBL/GenBank/DDBJ databases">
        <authorList>
            <person name="Kikuchi T."/>
        </authorList>
    </citation>
    <scope>NUCLEOTIDE SEQUENCE</scope>
    <source>
        <strain evidence="3">PS1010</strain>
    </source>
</reference>
<accession>A0A9P1J3R2</accession>